<keyword evidence="2" id="KW-1185">Reference proteome</keyword>
<sequence>MRIINILLAMEEVLSKDVKLMCTQNGIKGEMILLFLKKMPTLDVSHLSMDYIFTGFGILANTLFNSEDGWMLRNGSVKSVWSWKGIWQVCESFKSSATAVWIKLVYHDSYSFDG</sequence>
<accession>A0A9D3X5N0</accession>
<name>A0A9D3X5N0_9SAUR</name>
<organism evidence="1 2">
    <name type="scientific">Mauremys mutica</name>
    <name type="common">yellowpond turtle</name>
    <dbReference type="NCBI Taxonomy" id="74926"/>
    <lineage>
        <taxon>Eukaryota</taxon>
        <taxon>Metazoa</taxon>
        <taxon>Chordata</taxon>
        <taxon>Craniata</taxon>
        <taxon>Vertebrata</taxon>
        <taxon>Euteleostomi</taxon>
        <taxon>Archelosauria</taxon>
        <taxon>Testudinata</taxon>
        <taxon>Testudines</taxon>
        <taxon>Cryptodira</taxon>
        <taxon>Durocryptodira</taxon>
        <taxon>Testudinoidea</taxon>
        <taxon>Geoemydidae</taxon>
        <taxon>Geoemydinae</taxon>
        <taxon>Mauremys</taxon>
    </lineage>
</organism>
<evidence type="ECO:0000313" key="2">
    <source>
        <dbReference type="Proteomes" id="UP000827986"/>
    </source>
</evidence>
<reference evidence="1" key="1">
    <citation type="submission" date="2021-09" db="EMBL/GenBank/DDBJ databases">
        <title>The genome of Mauremys mutica provides insights into the evolution of semi-aquatic lifestyle.</title>
        <authorList>
            <person name="Gong S."/>
            <person name="Gao Y."/>
        </authorList>
    </citation>
    <scope>NUCLEOTIDE SEQUENCE</scope>
    <source>
        <strain evidence="1">MM-2020</strain>
        <tissue evidence="1">Muscle</tissue>
    </source>
</reference>
<comment type="caution">
    <text evidence="1">The sequence shown here is derived from an EMBL/GenBank/DDBJ whole genome shotgun (WGS) entry which is preliminary data.</text>
</comment>
<dbReference type="Proteomes" id="UP000827986">
    <property type="component" value="Unassembled WGS sequence"/>
</dbReference>
<evidence type="ECO:0000313" key="1">
    <source>
        <dbReference type="EMBL" id="KAH1173252.1"/>
    </source>
</evidence>
<proteinExistence type="predicted"/>
<gene>
    <name evidence="1" type="ORF">KIL84_017091</name>
</gene>
<dbReference type="EMBL" id="JAHDVG010000482">
    <property type="protein sequence ID" value="KAH1173252.1"/>
    <property type="molecule type" value="Genomic_DNA"/>
</dbReference>
<dbReference type="AlphaFoldDB" id="A0A9D3X5N0"/>
<protein>
    <submittedName>
        <fullName evidence="1">Uncharacterized protein</fullName>
    </submittedName>
</protein>